<dbReference type="Proteomes" id="UP001175227">
    <property type="component" value="Unassembled WGS sequence"/>
</dbReference>
<proteinExistence type="predicted"/>
<dbReference type="InterPro" id="IPR032675">
    <property type="entry name" value="LRR_dom_sf"/>
</dbReference>
<sequence>MSNGHHEAPNASGIHSLPNEMLLKIFKTTSDLPLYPPSSRPHILALCGVSRHWRSLCFDDPEFWTIIDVPFHQARVQDPVEWASVRLERSKRCLFDVVLKISSAQDAVTGESTRQVVQLVANHIGRLRRLSVSTPSLSYGGIDFLSPLRPVLAPALTDLEIILYDYRSFASELTTNGRYNLFMHGVPRLSHQRLLGTNPLCPLTHLSSLDMYRVSMTPSTCKTLFSECPALKTLVLRGVWSLDEGTTTDTLPEIESLSLVSLTFGQIRSHTANISVLSMLSCPNLEFLEFRGPAIGIPPSFVSKLVKLHTLRFNECSIVIRARTGRLIDFTALHTLSSVTHVQFYHSACEHILPITDTQPQPSRRRLSIGSRAMALLSAETSRIADRDTLGIRRSPPLEQSKASSVIWPNLQSVVLDSIRARDVLWLCDLVRDRQGSVETIKLSHSAKRHLMGSLVMQGEEPNVEFLLASTSLWKRRPESGHTGVDKWMAKHVEIRGMESEDLLGYVPLDTDGI</sequence>
<dbReference type="Gene3D" id="1.20.1280.50">
    <property type="match status" value="1"/>
</dbReference>
<dbReference type="SUPFAM" id="SSF52047">
    <property type="entry name" value="RNI-like"/>
    <property type="match status" value="1"/>
</dbReference>
<dbReference type="AlphaFoldDB" id="A0AA39NEI7"/>
<accession>A0AA39NEI7</accession>
<dbReference type="Pfam" id="PF12937">
    <property type="entry name" value="F-box-like"/>
    <property type="match status" value="1"/>
</dbReference>
<reference evidence="2" key="1">
    <citation type="submission" date="2023-06" db="EMBL/GenBank/DDBJ databases">
        <authorList>
            <consortium name="Lawrence Berkeley National Laboratory"/>
            <person name="Ahrendt S."/>
            <person name="Sahu N."/>
            <person name="Indic B."/>
            <person name="Wong-Bajracharya J."/>
            <person name="Merenyi Z."/>
            <person name="Ke H.-M."/>
            <person name="Monk M."/>
            <person name="Kocsube S."/>
            <person name="Drula E."/>
            <person name="Lipzen A."/>
            <person name="Balint B."/>
            <person name="Henrissat B."/>
            <person name="Andreopoulos B."/>
            <person name="Martin F.M."/>
            <person name="Harder C.B."/>
            <person name="Rigling D."/>
            <person name="Ford K.L."/>
            <person name="Foster G.D."/>
            <person name="Pangilinan J."/>
            <person name="Papanicolaou A."/>
            <person name="Barry K."/>
            <person name="LaButti K."/>
            <person name="Viragh M."/>
            <person name="Koriabine M."/>
            <person name="Yan M."/>
            <person name="Riley R."/>
            <person name="Champramary S."/>
            <person name="Plett K.L."/>
            <person name="Tsai I.J."/>
            <person name="Slot J."/>
            <person name="Sipos G."/>
            <person name="Plett J."/>
            <person name="Nagy L.G."/>
            <person name="Grigoriev I.V."/>
        </authorList>
    </citation>
    <scope>NUCLEOTIDE SEQUENCE</scope>
    <source>
        <strain evidence="2">ICMP 16352</strain>
    </source>
</reference>
<dbReference type="InterPro" id="IPR001810">
    <property type="entry name" value="F-box_dom"/>
</dbReference>
<protein>
    <recommendedName>
        <fullName evidence="1">F-box domain-containing protein</fullName>
    </recommendedName>
</protein>
<comment type="caution">
    <text evidence="2">The sequence shown here is derived from an EMBL/GenBank/DDBJ whole genome shotgun (WGS) entry which is preliminary data.</text>
</comment>
<gene>
    <name evidence="2" type="ORF">IW261DRAFT_1427396</name>
</gene>
<dbReference type="Gene3D" id="3.80.10.10">
    <property type="entry name" value="Ribonuclease Inhibitor"/>
    <property type="match status" value="1"/>
</dbReference>
<dbReference type="SUPFAM" id="SSF81383">
    <property type="entry name" value="F-box domain"/>
    <property type="match status" value="1"/>
</dbReference>
<organism evidence="2 3">
    <name type="scientific">Armillaria novae-zelandiae</name>
    <dbReference type="NCBI Taxonomy" id="153914"/>
    <lineage>
        <taxon>Eukaryota</taxon>
        <taxon>Fungi</taxon>
        <taxon>Dikarya</taxon>
        <taxon>Basidiomycota</taxon>
        <taxon>Agaricomycotina</taxon>
        <taxon>Agaricomycetes</taxon>
        <taxon>Agaricomycetidae</taxon>
        <taxon>Agaricales</taxon>
        <taxon>Marasmiineae</taxon>
        <taxon>Physalacriaceae</taxon>
        <taxon>Armillaria</taxon>
    </lineage>
</organism>
<evidence type="ECO:0000259" key="1">
    <source>
        <dbReference type="Pfam" id="PF12937"/>
    </source>
</evidence>
<keyword evidence="3" id="KW-1185">Reference proteome</keyword>
<evidence type="ECO:0000313" key="3">
    <source>
        <dbReference type="Proteomes" id="UP001175227"/>
    </source>
</evidence>
<dbReference type="InterPro" id="IPR036047">
    <property type="entry name" value="F-box-like_dom_sf"/>
</dbReference>
<dbReference type="EMBL" id="JAUEPR010000100">
    <property type="protein sequence ID" value="KAK0464151.1"/>
    <property type="molecule type" value="Genomic_DNA"/>
</dbReference>
<feature type="domain" description="F-box" evidence="1">
    <location>
        <begin position="14"/>
        <end position="65"/>
    </location>
</feature>
<name>A0AA39NEI7_9AGAR</name>
<evidence type="ECO:0000313" key="2">
    <source>
        <dbReference type="EMBL" id="KAK0464151.1"/>
    </source>
</evidence>